<dbReference type="InterPro" id="IPR014001">
    <property type="entry name" value="Helicase_ATP-bd"/>
</dbReference>
<evidence type="ECO:0000313" key="3">
    <source>
        <dbReference type="Proteomes" id="UP000029736"/>
    </source>
</evidence>
<dbReference type="InterPro" id="IPR038726">
    <property type="entry name" value="PDDEXK_AddAB-type"/>
</dbReference>
<keyword evidence="3" id="KW-1185">Reference proteome</keyword>
<feature type="domain" description="Helicase ATP-binding" evidence="1">
    <location>
        <begin position="685"/>
        <end position="884"/>
    </location>
</feature>
<dbReference type="Pfam" id="PF12705">
    <property type="entry name" value="PDDEXK_1"/>
    <property type="match status" value="1"/>
</dbReference>
<dbReference type="Gene3D" id="3.90.320.10">
    <property type="match status" value="1"/>
</dbReference>
<dbReference type="OrthoDB" id="9757917at2"/>
<dbReference type="GO" id="GO:0004386">
    <property type="term" value="F:helicase activity"/>
    <property type="evidence" value="ECO:0007669"/>
    <property type="project" value="InterPro"/>
</dbReference>
<sequence length="1127" mass="129344">MSDQLNKPALAELFYQEVNKVVRNNKMPPGDQVAACYRLLTLLFVECTKAERIQFSTLFARMAYVCHRDEVDKRLQFYLHQFRKRALKAMRQPDTVDDNIRALGLKVLLDMIEALLDTPLPEHLRGDYPPAWPSGMKAHKVEKFIPQARVVALEDDEAAEQLLVRDEAQADTVVRVQYNDADRNDNFMPTIEAIRSVFGFPLVLNLLDVEVDDQGFYHPRAFVVEPDYLMDVTAVAECFQPDGTNPWPYLLKKYLPKEPNKYLMIGNIANFFLDELMSDSELPFREVFRQTFVNNPLQYCLFENREVREIMQQSQKHFLNLKQMVKEGFREQGITPEDCYLEPSFYAETYGLQGRLDLLHLGADRASIVELKSGKPFMPNTYGLSANHYTQTLLYDLMVRSAFGKSVDPANYILYSGQDDRQLRYAPRIQAQQYEALQVRNQLVAIERLLSKLGDPAAGDLLEQGNRLFGKLSPRKQSNLKGFTRRDMEVFEKVYQGMGAVAKRYFIAFSGLIAREHQLAKAGAQGMEQVNGLASLWLNSFEEKQAGFDIISHLTIQELNAQEEEPTITFQKSEDTNPLANFRTGDIAVLYPHQEGQAVLSNQIFKCSIIHINNEQVVVRLRSRQFNTRIFEEQPLWNLEHDLLDSSFNTMYRGLYTFANSPKERQRLLLTQDPPREGIPEDIPVSAELTPEQQDIFRKALAAEDYFLLWGPPGTGKTSMMLKHLVGYLFEQTEETLLLLAYTNRAVDEICASIERLRPDIRQHYLRIGSRYGTSNEYQGQLLQEKIKGVEDREALKAIIDKHRIVVGTVSSVAGKQELLLLKHFNRVIIDEASQILEPMLVGLLPKFERFILIGDHKQLPAVVVQDPLVSQIEDPLLHNLGLYNLRNSLFERLFKRCRENGWDWAYAQLSHQGRMHQDIMRFPNQFFYENSLKILPDSVPVAQKQKRLLSVALEEEADELLQQLASRRVIFLPTPADDRSATQKTNAYEAEKVGEVIRAYQQLFRQQGWRLHEGSIGVITPYRAQIAQIKSVLEEQGAPLDQLTIDTVERYQGGARDVIIISLCTNSLNQLAMLTSLSEEGVDRKLNVALTRARNHIVIIGNPDLLNRSDIYRALIRYCEEQTIEP</sequence>
<dbReference type="AlphaFoldDB" id="A0A098S1V6"/>
<dbReference type="InterPro" id="IPR041677">
    <property type="entry name" value="DNA2/NAM7_AAA_11"/>
</dbReference>
<dbReference type="PANTHER" id="PTHR10887:SF495">
    <property type="entry name" value="HELICASE SENATAXIN ISOFORM X1-RELATED"/>
    <property type="match status" value="1"/>
</dbReference>
<gene>
    <name evidence="2" type="ORF">IX84_23590</name>
</gene>
<dbReference type="Pfam" id="PF13087">
    <property type="entry name" value="AAA_12"/>
    <property type="match status" value="1"/>
</dbReference>
<dbReference type="Proteomes" id="UP000029736">
    <property type="component" value="Unassembled WGS sequence"/>
</dbReference>
<protein>
    <recommendedName>
        <fullName evidence="1">Helicase ATP-binding domain-containing protein</fullName>
    </recommendedName>
</protein>
<dbReference type="SUPFAM" id="SSF52540">
    <property type="entry name" value="P-loop containing nucleoside triphosphate hydrolases"/>
    <property type="match status" value="1"/>
</dbReference>
<dbReference type="Pfam" id="PF13086">
    <property type="entry name" value="AAA_11"/>
    <property type="match status" value="1"/>
</dbReference>
<dbReference type="InterPro" id="IPR011604">
    <property type="entry name" value="PDDEXK-like_dom_sf"/>
</dbReference>
<dbReference type="InterPro" id="IPR047187">
    <property type="entry name" value="SF1_C_Upf1"/>
</dbReference>
<proteinExistence type="predicted"/>
<comment type="caution">
    <text evidence="2">The sequence shown here is derived from an EMBL/GenBank/DDBJ whole genome shotgun (WGS) entry which is preliminary data.</text>
</comment>
<dbReference type="SMART" id="SM00487">
    <property type="entry name" value="DEXDc"/>
    <property type="match status" value="1"/>
</dbReference>
<evidence type="ECO:0000259" key="1">
    <source>
        <dbReference type="SMART" id="SM00487"/>
    </source>
</evidence>
<dbReference type="STRING" id="1524460.IX84_23590"/>
<dbReference type="InterPro" id="IPR045055">
    <property type="entry name" value="DNA2/NAM7-like"/>
</dbReference>
<reference evidence="2 3" key="1">
    <citation type="journal article" date="2014" name="Int. J. Syst. Evol. Microbiol.">
        <title>Phaeodactylibacter xiamenensis gen. nov., sp. nov., a member of the family Saprospiraceae isolated from the marine alga Phaeodactylum tricornutum.</title>
        <authorList>
            <person name="Chen Z.Jr."/>
            <person name="Lei X."/>
            <person name="Lai Q."/>
            <person name="Li Y."/>
            <person name="Zhang B."/>
            <person name="Zhang J."/>
            <person name="Zhang H."/>
            <person name="Yang L."/>
            <person name="Zheng W."/>
            <person name="Tian Y."/>
            <person name="Yu Z."/>
            <person name="Xu H.Jr."/>
            <person name="Zheng T."/>
        </authorList>
    </citation>
    <scope>NUCLEOTIDE SEQUENCE [LARGE SCALE GENOMIC DNA]</scope>
    <source>
        <strain evidence="2 3">KD52</strain>
    </source>
</reference>
<dbReference type="EMBL" id="JPOS01000082">
    <property type="protein sequence ID" value="KGE86120.1"/>
    <property type="molecule type" value="Genomic_DNA"/>
</dbReference>
<name>A0A098S1V6_9BACT</name>
<organism evidence="2 3">
    <name type="scientific">Phaeodactylibacter xiamenensis</name>
    <dbReference type="NCBI Taxonomy" id="1524460"/>
    <lineage>
        <taxon>Bacteria</taxon>
        <taxon>Pseudomonadati</taxon>
        <taxon>Bacteroidota</taxon>
        <taxon>Saprospiria</taxon>
        <taxon>Saprospirales</taxon>
        <taxon>Haliscomenobacteraceae</taxon>
        <taxon>Phaeodactylibacter</taxon>
    </lineage>
</organism>
<evidence type="ECO:0000313" key="2">
    <source>
        <dbReference type="EMBL" id="KGE86120.1"/>
    </source>
</evidence>
<dbReference type="CDD" id="cd18808">
    <property type="entry name" value="SF1_C_Upf1"/>
    <property type="match status" value="1"/>
</dbReference>
<dbReference type="RefSeq" id="WP_044226180.1">
    <property type="nucleotide sequence ID" value="NZ_JBKAGJ010000002.1"/>
</dbReference>
<dbReference type="PANTHER" id="PTHR10887">
    <property type="entry name" value="DNA2/NAM7 HELICASE FAMILY"/>
    <property type="match status" value="1"/>
</dbReference>
<dbReference type="Gene3D" id="3.40.50.300">
    <property type="entry name" value="P-loop containing nucleotide triphosphate hydrolases"/>
    <property type="match status" value="2"/>
</dbReference>
<dbReference type="InterPro" id="IPR041679">
    <property type="entry name" value="DNA2/NAM7-like_C"/>
</dbReference>
<accession>A0A098S1V6</accession>
<dbReference type="InterPro" id="IPR027417">
    <property type="entry name" value="P-loop_NTPase"/>
</dbReference>